<evidence type="ECO:0000256" key="5">
    <source>
        <dbReference type="PROSITE-ProRule" id="PRU00076"/>
    </source>
</evidence>
<dbReference type="GO" id="GO:0007165">
    <property type="term" value="P:signal transduction"/>
    <property type="evidence" value="ECO:0007669"/>
    <property type="project" value="TreeGrafter"/>
</dbReference>
<dbReference type="InterPro" id="IPR018097">
    <property type="entry name" value="EGF_Ca-bd_CS"/>
</dbReference>
<dbReference type="InterPro" id="IPR052071">
    <property type="entry name" value="SCUB_EGF-like_domain"/>
</dbReference>
<dbReference type="OMA" id="XHCSPGH"/>
<evidence type="ECO:0000259" key="6">
    <source>
        <dbReference type="PROSITE" id="PS50026"/>
    </source>
</evidence>
<feature type="disulfide bond" evidence="5">
    <location>
        <begin position="569"/>
        <end position="579"/>
    </location>
</feature>
<organism evidence="7 8">
    <name type="scientific">Romanomermis culicivorax</name>
    <name type="common">Nematode worm</name>
    <dbReference type="NCBI Taxonomy" id="13658"/>
    <lineage>
        <taxon>Eukaryota</taxon>
        <taxon>Metazoa</taxon>
        <taxon>Ecdysozoa</taxon>
        <taxon>Nematoda</taxon>
        <taxon>Enoplea</taxon>
        <taxon>Dorylaimia</taxon>
        <taxon>Mermithida</taxon>
        <taxon>Mermithoidea</taxon>
        <taxon>Mermithidae</taxon>
        <taxon>Romanomermis</taxon>
    </lineage>
</organism>
<dbReference type="Pfam" id="PF07699">
    <property type="entry name" value="Ephrin_rec_like"/>
    <property type="match status" value="2"/>
</dbReference>
<dbReference type="GO" id="GO:0005615">
    <property type="term" value="C:extracellular space"/>
    <property type="evidence" value="ECO:0007669"/>
    <property type="project" value="TreeGrafter"/>
</dbReference>
<name>A0A915I5P1_ROMCU</name>
<keyword evidence="4 5" id="KW-1015">Disulfide bond</keyword>
<dbReference type="PROSITE" id="PS50026">
    <property type="entry name" value="EGF_3"/>
    <property type="match status" value="2"/>
</dbReference>
<dbReference type="AlphaFoldDB" id="A0A915I5P1"/>
<dbReference type="Pfam" id="PF12947">
    <property type="entry name" value="EGF_3"/>
    <property type="match status" value="1"/>
</dbReference>
<evidence type="ECO:0000313" key="7">
    <source>
        <dbReference type="Proteomes" id="UP000887565"/>
    </source>
</evidence>
<protein>
    <submittedName>
        <fullName evidence="8">EGF-like domain-containing protein</fullName>
    </submittedName>
</protein>
<dbReference type="Pfam" id="PF14670">
    <property type="entry name" value="FXa_inhibition"/>
    <property type="match status" value="3"/>
</dbReference>
<evidence type="ECO:0000256" key="1">
    <source>
        <dbReference type="ARBA" id="ARBA00022536"/>
    </source>
</evidence>
<dbReference type="SUPFAM" id="SSF57184">
    <property type="entry name" value="Growth factor receptor domain"/>
    <property type="match status" value="3"/>
</dbReference>
<dbReference type="InterPro" id="IPR000742">
    <property type="entry name" value="EGF"/>
</dbReference>
<dbReference type="SMART" id="SM00181">
    <property type="entry name" value="EGF"/>
    <property type="match status" value="8"/>
</dbReference>
<feature type="domain" description="EGF-like" evidence="6">
    <location>
        <begin position="258"/>
        <end position="298"/>
    </location>
</feature>
<dbReference type="PROSITE" id="PS00010">
    <property type="entry name" value="ASX_HYDROXYL"/>
    <property type="match status" value="2"/>
</dbReference>
<dbReference type="FunFam" id="2.10.25.10:FF:000037">
    <property type="entry name" value="Signal peptide, CUB domain and EGF-like domain-containing 2"/>
    <property type="match status" value="1"/>
</dbReference>
<dbReference type="PROSITE" id="PS01187">
    <property type="entry name" value="EGF_CA"/>
    <property type="match status" value="2"/>
</dbReference>
<sequence>MPDNGPLRINLRTGRVTGFSEYIFFESIVQPNRYRNHSTIYAPPNGAKRPRQESLVRGCSMQTVLKIKMSNAAFSGLHFQMAYHRPKLWSLHLAPSPKSRGFGWASGSGLTLGTTVSELQIHNKQLRIYSGDTNAQSLSVIKIVDDIFPKKGRSKISMIVENHGLRWSMEENQGQKSNSQEMGGAKRKVPLHRPTATKNNKQSWAFQSDLIFDFPPYDSMINNASFLYVGLNRAVGTGAKYGSGLCAITVTLQKPREKRDECRAANHICDPNAYCKRNRNSARCVCRPGFQGNGIRCVGTSCFRLVRERHIPTLFFADENECARNNDIDECRNDKGNCLHKCVNSLGSYKCVCDQGYVLGADGFSCFQETFDVINFVIESRDALCQRLNCSHGCRTFSRNLAKCFCKLGFKLHPNGQDCVPTCLINNGGCQHRCINTVRGSVCSCRNGYILGKDKTACSATCSIENGGCERICQDTEFGARCSCPHGYRLHADNKTCLGKNMKILIITGSVFSNTYNMVIADVDECSTNNGNCHQLCINYPGTYECGCLSGYYLSSTSNFRHCLDVDECRMNHTCDHYCVNKPGTFECKCRPGFELHGSRYCGDINECSMNNGGCQFKCQNTIGNFVCKCPTDFLLHPNGKDCIKINIEASPQPQIALRKNNTMKCSNMQKCALSCKGVESASMKLNHGFSMECFTATYDQVCLTESTEDFDQQRKIKIQVSSLVDKCEYATVNVSSSRSDLSNRWSHIMDLCTFNVVCRKLNREDNYMLEINLVFKLASFSLINEQSTKFSINFVTHFVSQLIKHKLTSESLFLEFQSGTYKIRYNNAQSMRRFARKYEGWFLSFKGCSTNLYYDFNVNGCLQCPTGHYRIESEGFLSCTPCASNLWSLSDYYANVNPCTATCGKGSYSADGSHPCEFCPIGTYQSESGRISCQSCGSAVDTTVSGSQTFQDCIVKEYCRAGYYFDENLTKCTSCPKGHYQPEKGLNYCLECPANTTTDESASVSMDQCKNQYQSLIDDIVKDDRIYDLPNHESLLRNGHFLSALMDIMSEPSNYQKYMNVSTALFPRSFVEILWPKLHRFFDVADF</sequence>
<keyword evidence="3" id="KW-0677">Repeat</keyword>
<reference evidence="8" key="1">
    <citation type="submission" date="2022-11" db="UniProtKB">
        <authorList>
            <consortium name="WormBaseParasite"/>
        </authorList>
    </citation>
    <scope>IDENTIFICATION</scope>
</reference>
<dbReference type="Gene3D" id="2.10.25.10">
    <property type="entry name" value="Laminin"/>
    <property type="match status" value="7"/>
</dbReference>
<dbReference type="SMART" id="SM01411">
    <property type="entry name" value="Ephrin_rec_like"/>
    <property type="match status" value="3"/>
</dbReference>
<dbReference type="InterPro" id="IPR011641">
    <property type="entry name" value="Tyr-kin_ephrin_A/B_rcpt-like"/>
</dbReference>
<dbReference type="InterPro" id="IPR009030">
    <property type="entry name" value="Growth_fac_rcpt_cys_sf"/>
</dbReference>
<dbReference type="FunFam" id="2.10.25.10:FF:000002">
    <property type="entry name" value="Latent-transforming growth factor beta-binding protein 3"/>
    <property type="match status" value="1"/>
</dbReference>
<dbReference type="SMART" id="SM00179">
    <property type="entry name" value="EGF_CA"/>
    <property type="match status" value="7"/>
</dbReference>
<dbReference type="InterPro" id="IPR049883">
    <property type="entry name" value="NOTCH1_EGF-like"/>
</dbReference>
<dbReference type="PROSITE" id="PS01186">
    <property type="entry name" value="EGF_2"/>
    <property type="match status" value="3"/>
</dbReference>
<dbReference type="InterPro" id="IPR000152">
    <property type="entry name" value="EGF-type_Asp/Asn_hydroxyl_site"/>
</dbReference>
<dbReference type="PANTHER" id="PTHR24046">
    <property type="entry name" value="SIGNAL PEPTIDE, CUB AND EGF-LIKE DOMAIN-CONTAINING"/>
    <property type="match status" value="1"/>
</dbReference>
<keyword evidence="1 5" id="KW-0245">EGF-like domain</keyword>
<evidence type="ECO:0000256" key="3">
    <source>
        <dbReference type="ARBA" id="ARBA00022737"/>
    </source>
</evidence>
<dbReference type="GO" id="GO:0005509">
    <property type="term" value="F:calcium ion binding"/>
    <property type="evidence" value="ECO:0007669"/>
    <property type="project" value="InterPro"/>
</dbReference>
<keyword evidence="2" id="KW-0732">Signal</keyword>
<keyword evidence="7" id="KW-1185">Reference proteome</keyword>
<dbReference type="GO" id="GO:0009986">
    <property type="term" value="C:cell surface"/>
    <property type="evidence" value="ECO:0007669"/>
    <property type="project" value="TreeGrafter"/>
</dbReference>
<proteinExistence type="predicted"/>
<evidence type="ECO:0000256" key="2">
    <source>
        <dbReference type="ARBA" id="ARBA00022729"/>
    </source>
</evidence>
<dbReference type="CDD" id="cd00054">
    <property type="entry name" value="EGF_CA"/>
    <property type="match status" value="5"/>
</dbReference>
<dbReference type="WBParaSite" id="nRc.2.0.1.t09447-RA">
    <property type="protein sequence ID" value="nRc.2.0.1.t09447-RA"/>
    <property type="gene ID" value="nRc.2.0.1.g09447"/>
</dbReference>
<dbReference type="InterPro" id="IPR024731">
    <property type="entry name" value="NELL2-like_EGF"/>
</dbReference>
<feature type="domain" description="EGF-like" evidence="6">
    <location>
        <begin position="565"/>
        <end position="603"/>
    </location>
</feature>
<dbReference type="Gene3D" id="2.10.50.10">
    <property type="entry name" value="Tumor Necrosis Factor Receptor, subunit A, domain 2"/>
    <property type="match status" value="2"/>
</dbReference>
<comment type="caution">
    <text evidence="5">Lacks conserved residue(s) required for the propagation of feature annotation.</text>
</comment>
<evidence type="ECO:0000256" key="4">
    <source>
        <dbReference type="ARBA" id="ARBA00023157"/>
    </source>
</evidence>
<evidence type="ECO:0000313" key="8">
    <source>
        <dbReference type="WBParaSite" id="nRc.2.0.1.t09447-RA"/>
    </source>
</evidence>
<dbReference type="FunFam" id="2.10.25.10:FF:000240">
    <property type="entry name" value="Vitamin K-dependent protein S"/>
    <property type="match status" value="1"/>
</dbReference>
<dbReference type="Pfam" id="PF07645">
    <property type="entry name" value="EGF_CA"/>
    <property type="match status" value="3"/>
</dbReference>
<dbReference type="InterPro" id="IPR001881">
    <property type="entry name" value="EGF-like_Ca-bd_dom"/>
</dbReference>
<dbReference type="SUPFAM" id="SSF57196">
    <property type="entry name" value="EGF/Laminin"/>
    <property type="match status" value="1"/>
</dbReference>
<dbReference type="Proteomes" id="UP000887565">
    <property type="component" value="Unplaced"/>
</dbReference>
<dbReference type="PANTHER" id="PTHR24046:SF7">
    <property type="entry name" value="CUB DOMAIN-CONTAINING PROTEIN"/>
    <property type="match status" value="1"/>
</dbReference>
<accession>A0A915I5P1</accession>